<comment type="caution">
    <text evidence="2">The sequence shown here is derived from an EMBL/GenBank/DDBJ whole genome shotgun (WGS) entry which is preliminary data.</text>
</comment>
<reference evidence="2 3" key="1">
    <citation type="submission" date="2020-12" db="EMBL/GenBank/DDBJ databases">
        <title>Aureibaculum luteum sp. nov. and Aureibaculum flavum sp. nov., novel members of the family Flavobacteriaceae isolated from Antarctic intertidal sediments.</title>
        <authorList>
            <person name="He X."/>
            <person name="Zhang X."/>
        </authorList>
    </citation>
    <scope>NUCLEOTIDE SEQUENCE [LARGE SCALE GENOMIC DNA]</scope>
    <source>
        <strain evidence="2 3">A20</strain>
    </source>
</reference>
<sequence>MNLTKKLSVVILGVVLSISAISCKKEVKEETPAKFSIESKTITVNWTGYKTTDKVAVHGVFQEIVLGNVKNDTTAVGALDGTTFDIPVSSLFSKDSIRDSKLKTLFFGVMDATVSLTGTLNLKQDGTGNVDLKMNGVQHKVPVTYTSSGQLVELEGSLNLEDFKAQSALESISKACFELHKGPDGVSKTWSEVGISAAINLKKE</sequence>
<dbReference type="Pfam" id="PF04264">
    <property type="entry name" value="YceI"/>
    <property type="match status" value="1"/>
</dbReference>
<dbReference type="EMBL" id="JAEHFJ010000014">
    <property type="protein sequence ID" value="MBJ2176360.1"/>
    <property type="molecule type" value="Genomic_DNA"/>
</dbReference>
<evidence type="ECO:0000313" key="3">
    <source>
        <dbReference type="Proteomes" id="UP000623301"/>
    </source>
</evidence>
<protein>
    <submittedName>
        <fullName evidence="2">YceI family protein</fullName>
    </submittedName>
</protein>
<dbReference type="InterPro" id="IPR007372">
    <property type="entry name" value="Lipid/polyisoprenoid-bd_YceI"/>
</dbReference>
<keyword evidence="3" id="KW-1185">Reference proteome</keyword>
<evidence type="ECO:0000259" key="1">
    <source>
        <dbReference type="Pfam" id="PF04264"/>
    </source>
</evidence>
<feature type="domain" description="Lipid/polyisoprenoid-binding YceI-like" evidence="1">
    <location>
        <begin position="39"/>
        <end position="166"/>
    </location>
</feature>
<evidence type="ECO:0000313" key="2">
    <source>
        <dbReference type="EMBL" id="MBJ2176360.1"/>
    </source>
</evidence>
<name>A0ABS0WWL6_9FLAO</name>
<dbReference type="PROSITE" id="PS51257">
    <property type="entry name" value="PROKAR_LIPOPROTEIN"/>
    <property type="match status" value="1"/>
</dbReference>
<dbReference type="Proteomes" id="UP000623301">
    <property type="component" value="Unassembled WGS sequence"/>
</dbReference>
<dbReference type="InterPro" id="IPR036761">
    <property type="entry name" value="TTHA0802/YceI-like_sf"/>
</dbReference>
<gene>
    <name evidence="2" type="ORF">JBL43_19060</name>
</gene>
<proteinExistence type="predicted"/>
<dbReference type="SUPFAM" id="SSF101874">
    <property type="entry name" value="YceI-like"/>
    <property type="match status" value="1"/>
</dbReference>
<organism evidence="2 3">
    <name type="scientific">Aureibaculum flavum</name>
    <dbReference type="NCBI Taxonomy" id="2795986"/>
    <lineage>
        <taxon>Bacteria</taxon>
        <taxon>Pseudomonadati</taxon>
        <taxon>Bacteroidota</taxon>
        <taxon>Flavobacteriia</taxon>
        <taxon>Flavobacteriales</taxon>
        <taxon>Flavobacteriaceae</taxon>
        <taxon>Aureibaculum</taxon>
    </lineage>
</organism>
<dbReference type="Gene3D" id="2.40.128.110">
    <property type="entry name" value="Lipid/polyisoprenoid-binding, YceI-like"/>
    <property type="match status" value="1"/>
</dbReference>
<accession>A0ABS0WWL6</accession>
<dbReference type="RefSeq" id="WP_198842955.1">
    <property type="nucleotide sequence ID" value="NZ_JAEHFJ010000014.1"/>
</dbReference>